<evidence type="ECO:0000256" key="1">
    <source>
        <dbReference type="ARBA" id="ARBA00008023"/>
    </source>
</evidence>
<feature type="binding site" evidence="7">
    <location>
        <position position="43"/>
    </location>
    <ligand>
        <name>Mg(2+)</name>
        <dbReference type="ChEBI" id="CHEBI:18420"/>
    </ligand>
</feature>
<dbReference type="Pfam" id="PF01725">
    <property type="entry name" value="Ham1p_like"/>
    <property type="match status" value="1"/>
</dbReference>
<feature type="binding site" evidence="7">
    <location>
        <position position="73"/>
    </location>
    <ligand>
        <name>Mg(2+)</name>
        <dbReference type="ChEBI" id="CHEBI:18420"/>
    </ligand>
</feature>
<keyword evidence="5 7" id="KW-0460">Magnesium</keyword>
<dbReference type="PANTHER" id="PTHR11067">
    <property type="entry name" value="INOSINE TRIPHOSPHATE PYROPHOSPHATASE/HAM1 PROTEIN"/>
    <property type="match status" value="1"/>
</dbReference>
<evidence type="ECO:0000256" key="3">
    <source>
        <dbReference type="ARBA" id="ARBA00022741"/>
    </source>
</evidence>
<dbReference type="RefSeq" id="WP_377163355.1">
    <property type="nucleotide sequence ID" value="NZ_JBHSMQ010000001.1"/>
</dbReference>
<feature type="binding site" evidence="7">
    <location>
        <position position="74"/>
    </location>
    <ligand>
        <name>substrate</name>
    </ligand>
</feature>
<organism evidence="8 9">
    <name type="scientific">Prosthecobacter fluviatilis</name>
    <dbReference type="NCBI Taxonomy" id="445931"/>
    <lineage>
        <taxon>Bacteria</taxon>
        <taxon>Pseudomonadati</taxon>
        <taxon>Verrucomicrobiota</taxon>
        <taxon>Verrucomicrobiia</taxon>
        <taxon>Verrucomicrobiales</taxon>
        <taxon>Verrucomicrobiaceae</taxon>
        <taxon>Prosthecobacter</taxon>
    </lineage>
</organism>
<evidence type="ECO:0000256" key="5">
    <source>
        <dbReference type="ARBA" id="ARBA00022842"/>
    </source>
</evidence>
<dbReference type="SUPFAM" id="SSF52972">
    <property type="entry name" value="ITPase-like"/>
    <property type="match status" value="1"/>
</dbReference>
<comment type="cofactor">
    <cofactor evidence="7">
        <name>Mg(2+)</name>
        <dbReference type="ChEBI" id="CHEBI:18420"/>
    </cofactor>
    <text evidence="7">Binds 1 Mg(2+) ion per subunit.</text>
</comment>
<evidence type="ECO:0000256" key="7">
    <source>
        <dbReference type="HAMAP-Rule" id="MF_01405"/>
    </source>
</evidence>
<keyword evidence="9" id="KW-1185">Reference proteome</keyword>
<evidence type="ECO:0000256" key="4">
    <source>
        <dbReference type="ARBA" id="ARBA00022801"/>
    </source>
</evidence>
<keyword evidence="6 7" id="KW-0546">Nucleotide metabolism</keyword>
<feature type="binding site" evidence="7">
    <location>
        <begin position="157"/>
        <end position="160"/>
    </location>
    <ligand>
        <name>substrate</name>
    </ligand>
</feature>
<dbReference type="CDD" id="cd00515">
    <property type="entry name" value="HAM1"/>
    <property type="match status" value="1"/>
</dbReference>
<comment type="catalytic activity">
    <reaction evidence="7">
        <text>XTP + H2O = XMP + diphosphate + H(+)</text>
        <dbReference type="Rhea" id="RHEA:28610"/>
        <dbReference type="ChEBI" id="CHEBI:15377"/>
        <dbReference type="ChEBI" id="CHEBI:15378"/>
        <dbReference type="ChEBI" id="CHEBI:33019"/>
        <dbReference type="ChEBI" id="CHEBI:57464"/>
        <dbReference type="ChEBI" id="CHEBI:61314"/>
        <dbReference type="EC" id="3.6.1.66"/>
    </reaction>
</comment>
<comment type="catalytic activity">
    <reaction evidence="7">
        <text>ITP + H2O = IMP + diphosphate + H(+)</text>
        <dbReference type="Rhea" id="RHEA:29399"/>
        <dbReference type="ChEBI" id="CHEBI:15377"/>
        <dbReference type="ChEBI" id="CHEBI:15378"/>
        <dbReference type="ChEBI" id="CHEBI:33019"/>
        <dbReference type="ChEBI" id="CHEBI:58053"/>
        <dbReference type="ChEBI" id="CHEBI:61402"/>
        <dbReference type="EC" id="3.6.1.66"/>
    </reaction>
</comment>
<evidence type="ECO:0000313" key="8">
    <source>
        <dbReference type="EMBL" id="MFC5453863.1"/>
    </source>
</evidence>
<dbReference type="EMBL" id="JBHSMQ010000001">
    <property type="protein sequence ID" value="MFC5453863.1"/>
    <property type="molecule type" value="Genomic_DNA"/>
</dbReference>
<dbReference type="PANTHER" id="PTHR11067:SF9">
    <property type="entry name" value="INOSINE TRIPHOSPHATE PYROPHOSPHATASE"/>
    <property type="match status" value="1"/>
</dbReference>
<dbReference type="GO" id="GO:0016787">
    <property type="term" value="F:hydrolase activity"/>
    <property type="evidence" value="ECO:0007669"/>
    <property type="project" value="UniProtKB-KW"/>
</dbReference>
<comment type="similarity">
    <text evidence="1 7">Belongs to the HAM1 NTPase family.</text>
</comment>
<dbReference type="InterPro" id="IPR002637">
    <property type="entry name" value="RdgB/HAM1"/>
</dbReference>
<dbReference type="EC" id="3.6.1.66" evidence="7"/>
<name>A0ABW0KM77_9BACT</name>
<gene>
    <name evidence="8" type="ORF">ACFQDI_03260</name>
</gene>
<dbReference type="InterPro" id="IPR029001">
    <property type="entry name" value="ITPase-like_fam"/>
</dbReference>
<feature type="binding site" evidence="7">
    <location>
        <begin position="11"/>
        <end position="16"/>
    </location>
    <ligand>
        <name>substrate</name>
    </ligand>
</feature>
<keyword evidence="2 7" id="KW-0479">Metal-binding</keyword>
<protein>
    <recommendedName>
        <fullName evidence="7">dITP/XTP pyrophosphatase</fullName>
        <ecNumber evidence="7">3.6.1.66</ecNumber>
    </recommendedName>
    <alternativeName>
        <fullName evidence="7">Non-canonical purine NTP pyrophosphatase</fullName>
    </alternativeName>
    <alternativeName>
        <fullName evidence="7">Non-standard purine NTP pyrophosphatase</fullName>
    </alternativeName>
    <alternativeName>
        <fullName evidence="7">Nucleoside-triphosphate diphosphatase</fullName>
    </alternativeName>
    <alternativeName>
        <fullName evidence="7">Nucleoside-triphosphate pyrophosphatase</fullName>
        <shortName evidence="7">NTPase</shortName>
    </alternativeName>
</protein>
<feature type="active site" description="Proton acceptor" evidence="7">
    <location>
        <position position="73"/>
    </location>
</feature>
<keyword evidence="3 7" id="KW-0547">Nucleotide-binding</keyword>
<keyword evidence="4 7" id="KW-0378">Hydrolase</keyword>
<dbReference type="InterPro" id="IPR020922">
    <property type="entry name" value="dITP/XTP_pyrophosphatase"/>
</dbReference>
<dbReference type="HAMAP" id="MF_01405">
    <property type="entry name" value="Non_canon_purine_NTPase"/>
    <property type="match status" value="1"/>
</dbReference>
<proteinExistence type="inferred from homology"/>
<accession>A0ABW0KM77</accession>
<comment type="caution">
    <text evidence="8">The sequence shown here is derived from an EMBL/GenBank/DDBJ whole genome shotgun (WGS) entry which is preliminary data.</text>
</comment>
<comment type="catalytic activity">
    <reaction evidence="7">
        <text>dITP + H2O = dIMP + diphosphate + H(+)</text>
        <dbReference type="Rhea" id="RHEA:28342"/>
        <dbReference type="ChEBI" id="CHEBI:15377"/>
        <dbReference type="ChEBI" id="CHEBI:15378"/>
        <dbReference type="ChEBI" id="CHEBI:33019"/>
        <dbReference type="ChEBI" id="CHEBI:61194"/>
        <dbReference type="ChEBI" id="CHEBI:61382"/>
        <dbReference type="EC" id="3.6.1.66"/>
    </reaction>
</comment>
<dbReference type="Gene3D" id="3.90.950.10">
    <property type="match status" value="1"/>
</dbReference>
<evidence type="ECO:0000313" key="9">
    <source>
        <dbReference type="Proteomes" id="UP001596052"/>
    </source>
</evidence>
<comment type="function">
    <text evidence="7">Pyrophosphatase that catalyzes the hydrolysis of nucleoside triphosphates to their monophosphate derivatives, with a high preference for the non-canonical purine nucleotides XTP (xanthosine triphosphate), dITP (deoxyinosine triphosphate) and ITP. Seems to function as a house-cleaning enzyme that removes non-canonical purine nucleotides from the nucleotide pool, thus preventing their incorporation into DNA/RNA and avoiding chromosomal lesions.</text>
</comment>
<evidence type="ECO:0000256" key="6">
    <source>
        <dbReference type="ARBA" id="ARBA00023080"/>
    </source>
</evidence>
<evidence type="ECO:0000256" key="2">
    <source>
        <dbReference type="ARBA" id="ARBA00022723"/>
    </source>
</evidence>
<sequence>MVSTLRLVFATSNAHKTEEVAAILGEGWQVEDLRAHPGVTLDEETGDTFEANAIIKAVSGSRGTPGLLVLADDSGLEVDVLGGAPGVRSARYAGETANAADNRAKLKTELLKLPQDAPFSGRFHCCMVLARDGQVLHVTHGCVEGRLLTEEVGAGGFGYDALFIPEGFTETFGVLPAETKNQLSHRARALAAMKEQLASFS</sequence>
<feature type="binding site" evidence="7">
    <location>
        <position position="180"/>
    </location>
    <ligand>
        <name>substrate</name>
    </ligand>
</feature>
<reference evidence="9" key="1">
    <citation type="journal article" date="2019" name="Int. J. Syst. Evol. Microbiol.">
        <title>The Global Catalogue of Microorganisms (GCM) 10K type strain sequencing project: providing services to taxonomists for standard genome sequencing and annotation.</title>
        <authorList>
            <consortium name="The Broad Institute Genomics Platform"/>
            <consortium name="The Broad Institute Genome Sequencing Center for Infectious Disease"/>
            <person name="Wu L."/>
            <person name="Ma J."/>
        </authorList>
    </citation>
    <scope>NUCLEOTIDE SEQUENCE [LARGE SCALE GENOMIC DNA]</scope>
    <source>
        <strain evidence="9">CGMCC 4.1469</strain>
    </source>
</reference>
<comment type="subunit">
    <text evidence="7">Homodimer.</text>
</comment>
<feature type="binding site" evidence="7">
    <location>
        <begin position="185"/>
        <end position="186"/>
    </location>
    <ligand>
        <name>substrate</name>
    </ligand>
</feature>
<dbReference type="Proteomes" id="UP001596052">
    <property type="component" value="Unassembled WGS sequence"/>
</dbReference>